<proteinExistence type="predicted"/>
<dbReference type="EMBL" id="GISG01231569">
    <property type="protein sequence ID" value="MBA4666398.1"/>
    <property type="molecule type" value="Transcribed_RNA"/>
</dbReference>
<evidence type="ECO:0000313" key="2">
    <source>
        <dbReference type="EMBL" id="MBA4666398.1"/>
    </source>
</evidence>
<dbReference type="AlphaFoldDB" id="A0A7C9AEB6"/>
<dbReference type="EMBL" id="GISG01231567">
    <property type="protein sequence ID" value="MBA4666396.1"/>
    <property type="molecule type" value="Transcribed_RNA"/>
</dbReference>
<protein>
    <submittedName>
        <fullName evidence="2">Uncharacterized protein</fullName>
    </submittedName>
</protein>
<reference evidence="2" key="2">
    <citation type="submission" date="2020-07" db="EMBL/GenBank/DDBJ databases">
        <authorList>
            <person name="Vera ALvarez R."/>
            <person name="Arias-Moreno D.M."/>
            <person name="Jimenez-Jacinto V."/>
            <person name="Jimenez-Bremont J.F."/>
            <person name="Swaminathan K."/>
            <person name="Moose S.P."/>
            <person name="Guerrero-Gonzalez M.L."/>
            <person name="Marino-Ramirez L."/>
            <person name="Landsman D."/>
            <person name="Rodriguez-Kessler M."/>
            <person name="Delgado-Sanchez P."/>
        </authorList>
    </citation>
    <scope>NUCLEOTIDE SEQUENCE</scope>
    <source>
        <tissue evidence="2">Cladode</tissue>
    </source>
</reference>
<feature type="transmembrane region" description="Helical" evidence="1">
    <location>
        <begin position="12"/>
        <end position="30"/>
    </location>
</feature>
<evidence type="ECO:0000256" key="1">
    <source>
        <dbReference type="SAM" id="Phobius"/>
    </source>
</evidence>
<reference evidence="2" key="1">
    <citation type="journal article" date="2013" name="J. Plant Res.">
        <title>Effect of fungi and light on seed germination of three Opuntia species from semiarid lands of central Mexico.</title>
        <authorList>
            <person name="Delgado-Sanchez P."/>
            <person name="Jimenez-Bremont J.F."/>
            <person name="Guerrero-Gonzalez Mde L."/>
            <person name="Flores J."/>
        </authorList>
    </citation>
    <scope>NUCLEOTIDE SEQUENCE</scope>
    <source>
        <tissue evidence="2">Cladode</tissue>
    </source>
</reference>
<keyword evidence="1" id="KW-1133">Transmembrane helix</keyword>
<sequence length="101" mass="11510">MNGGPSGFNNAPVTRAIIIACALFTIFFGMQGRSKMLGLSFQVDLVLHRGEGMCWAIYLLMLDDQWRETTIPHLLALWNHQRTPLQPWSQWDLTGTQQGRH</sequence>
<accession>A0A7C9AEB6</accession>
<keyword evidence="1" id="KW-0472">Membrane</keyword>
<name>A0A7C9AEB6_OPUST</name>
<keyword evidence="1" id="KW-0812">Transmembrane</keyword>
<organism evidence="2">
    <name type="scientific">Opuntia streptacantha</name>
    <name type="common">Prickly pear cactus</name>
    <name type="synonym">Opuntia cardona</name>
    <dbReference type="NCBI Taxonomy" id="393608"/>
    <lineage>
        <taxon>Eukaryota</taxon>
        <taxon>Viridiplantae</taxon>
        <taxon>Streptophyta</taxon>
        <taxon>Embryophyta</taxon>
        <taxon>Tracheophyta</taxon>
        <taxon>Spermatophyta</taxon>
        <taxon>Magnoliopsida</taxon>
        <taxon>eudicotyledons</taxon>
        <taxon>Gunneridae</taxon>
        <taxon>Pentapetalae</taxon>
        <taxon>Caryophyllales</taxon>
        <taxon>Cactineae</taxon>
        <taxon>Cactaceae</taxon>
        <taxon>Opuntioideae</taxon>
        <taxon>Opuntia</taxon>
    </lineage>
</organism>